<sequence>LEQRRDSLRRENVELESTSQRLQQIYASQPLSQTRAGELQPVPDDDEDEEEDDEET</sequence>
<gene>
    <name evidence="2" type="ORF">SCUCBS95973_001925</name>
</gene>
<reference evidence="2 3" key="1">
    <citation type="submission" date="2024-01" db="EMBL/GenBank/DDBJ databases">
        <authorList>
            <person name="Allen C."/>
            <person name="Tagirdzhanova G."/>
        </authorList>
    </citation>
    <scope>NUCLEOTIDE SEQUENCE [LARGE SCALE GENOMIC DNA]</scope>
</reference>
<comment type="caution">
    <text evidence="2">The sequence shown here is derived from an EMBL/GenBank/DDBJ whole genome shotgun (WGS) entry which is preliminary data.</text>
</comment>
<evidence type="ECO:0000256" key="1">
    <source>
        <dbReference type="SAM" id="MobiDB-lite"/>
    </source>
</evidence>
<dbReference type="Proteomes" id="UP001642405">
    <property type="component" value="Unassembled WGS sequence"/>
</dbReference>
<feature type="compositionally biased region" description="Acidic residues" evidence="1">
    <location>
        <begin position="43"/>
        <end position="56"/>
    </location>
</feature>
<keyword evidence="3" id="KW-1185">Reference proteome</keyword>
<feature type="compositionally biased region" description="Basic and acidic residues" evidence="1">
    <location>
        <begin position="1"/>
        <end position="13"/>
    </location>
</feature>
<evidence type="ECO:0000313" key="3">
    <source>
        <dbReference type="Proteomes" id="UP001642405"/>
    </source>
</evidence>
<accession>A0ABP0B2Q8</accession>
<feature type="region of interest" description="Disordered" evidence="1">
    <location>
        <begin position="1"/>
        <end position="56"/>
    </location>
</feature>
<evidence type="ECO:0000313" key="2">
    <source>
        <dbReference type="EMBL" id="CAK7213810.1"/>
    </source>
</evidence>
<name>A0ABP0B2Q8_9PEZI</name>
<feature type="non-terminal residue" evidence="2">
    <location>
        <position position="1"/>
    </location>
</feature>
<dbReference type="EMBL" id="CAWUHB010000007">
    <property type="protein sequence ID" value="CAK7213810.1"/>
    <property type="molecule type" value="Genomic_DNA"/>
</dbReference>
<protein>
    <submittedName>
        <fullName evidence="2">Uncharacterized protein</fullName>
    </submittedName>
</protein>
<feature type="compositionally biased region" description="Polar residues" evidence="1">
    <location>
        <begin position="15"/>
        <end position="35"/>
    </location>
</feature>
<proteinExistence type="predicted"/>
<organism evidence="2 3">
    <name type="scientific">Sporothrix curviconia</name>
    <dbReference type="NCBI Taxonomy" id="1260050"/>
    <lineage>
        <taxon>Eukaryota</taxon>
        <taxon>Fungi</taxon>
        <taxon>Dikarya</taxon>
        <taxon>Ascomycota</taxon>
        <taxon>Pezizomycotina</taxon>
        <taxon>Sordariomycetes</taxon>
        <taxon>Sordariomycetidae</taxon>
        <taxon>Ophiostomatales</taxon>
        <taxon>Ophiostomataceae</taxon>
        <taxon>Sporothrix</taxon>
    </lineage>
</organism>